<dbReference type="Pfam" id="PF02365">
    <property type="entry name" value="NAM"/>
    <property type="match status" value="1"/>
</dbReference>
<evidence type="ECO:0000256" key="3">
    <source>
        <dbReference type="ARBA" id="ARBA00023163"/>
    </source>
</evidence>
<keyword evidence="4" id="KW-0539">Nucleus</keyword>
<gene>
    <name evidence="6" type="ORF">FSB_LOCUS9428</name>
</gene>
<dbReference type="GO" id="GO:0000976">
    <property type="term" value="F:transcription cis-regulatory region binding"/>
    <property type="evidence" value="ECO:0007669"/>
    <property type="project" value="UniProtKB-ARBA"/>
</dbReference>
<organism evidence="6">
    <name type="scientific">Fagus sylvatica</name>
    <name type="common">Beechnut</name>
    <dbReference type="NCBI Taxonomy" id="28930"/>
    <lineage>
        <taxon>Eukaryota</taxon>
        <taxon>Viridiplantae</taxon>
        <taxon>Streptophyta</taxon>
        <taxon>Embryophyta</taxon>
        <taxon>Tracheophyta</taxon>
        <taxon>Spermatophyta</taxon>
        <taxon>Magnoliopsida</taxon>
        <taxon>eudicotyledons</taxon>
        <taxon>Gunneridae</taxon>
        <taxon>Pentapetalae</taxon>
        <taxon>rosids</taxon>
        <taxon>fabids</taxon>
        <taxon>Fagales</taxon>
        <taxon>Fagaceae</taxon>
        <taxon>Fagus</taxon>
    </lineage>
</organism>
<dbReference type="EMBL" id="OIVN01000523">
    <property type="protein sequence ID" value="SPC81546.1"/>
    <property type="molecule type" value="Genomic_DNA"/>
</dbReference>
<keyword evidence="1" id="KW-0805">Transcription regulation</keyword>
<dbReference type="PANTHER" id="PTHR31744">
    <property type="entry name" value="PROTEIN CUP-SHAPED COTYLEDON 2-RELATED"/>
    <property type="match status" value="1"/>
</dbReference>
<keyword evidence="3" id="KW-0804">Transcription</keyword>
<dbReference type="FunFam" id="2.170.150.80:FF:000006">
    <property type="entry name" value="NAC domain-containing protein 100-like"/>
    <property type="match status" value="1"/>
</dbReference>
<dbReference type="AlphaFoldDB" id="A0A2N9ERU1"/>
<evidence type="ECO:0000313" key="6">
    <source>
        <dbReference type="EMBL" id="SPC81546.1"/>
    </source>
</evidence>
<accession>A0A2N9ERU1</accession>
<dbReference type="PROSITE" id="PS51005">
    <property type="entry name" value="NAC"/>
    <property type="match status" value="1"/>
</dbReference>
<keyword evidence="2" id="KW-0238">DNA-binding</keyword>
<dbReference type="InterPro" id="IPR036093">
    <property type="entry name" value="NAC_dom_sf"/>
</dbReference>
<reference evidence="6" key="1">
    <citation type="submission" date="2018-02" db="EMBL/GenBank/DDBJ databases">
        <authorList>
            <person name="Cohen D.B."/>
            <person name="Kent A.D."/>
        </authorList>
    </citation>
    <scope>NUCLEOTIDE SEQUENCE</scope>
</reference>
<dbReference type="Gene3D" id="2.170.150.80">
    <property type="entry name" value="NAC domain"/>
    <property type="match status" value="1"/>
</dbReference>
<evidence type="ECO:0000256" key="1">
    <source>
        <dbReference type="ARBA" id="ARBA00023015"/>
    </source>
</evidence>
<feature type="domain" description="NAC" evidence="5">
    <location>
        <begin position="28"/>
        <end position="178"/>
    </location>
</feature>
<protein>
    <recommendedName>
        <fullName evidence="5">NAC domain-containing protein</fullName>
    </recommendedName>
</protein>
<dbReference type="GO" id="GO:0006355">
    <property type="term" value="P:regulation of DNA-templated transcription"/>
    <property type="evidence" value="ECO:0007669"/>
    <property type="project" value="InterPro"/>
</dbReference>
<evidence type="ECO:0000256" key="4">
    <source>
        <dbReference type="ARBA" id="ARBA00023242"/>
    </source>
</evidence>
<evidence type="ECO:0000259" key="5">
    <source>
        <dbReference type="PROSITE" id="PS51005"/>
    </source>
</evidence>
<proteinExistence type="predicted"/>
<dbReference type="InterPro" id="IPR003441">
    <property type="entry name" value="NAC-dom"/>
</dbReference>
<dbReference type="PANTHER" id="PTHR31744:SF104">
    <property type="entry name" value="NAC DOMAIN-CONTAINING PROTEIN 100"/>
    <property type="match status" value="1"/>
</dbReference>
<sequence length="370" mass="41742">MSLSNRVLVSQEMENFSGTCKEEEQLDLPPGFRFHPTDEELISHYLHKKVIDTNFSARAIGEVDLNKSEPWDLPWKAKMGEKEWYFFCVRDRKYPTGLRTNRATQAGYWKATGKDKDIYRGKALVGMKKTLVFYRGRAPKGEKTNWVMHEYRLEGKLSVHNLPKTARNEWVICRVFEKTSGGKKIHITGISRMGSFGTELDPSNLPPLMDSSPYTGKTKPVSESAYVPCFSNLMDAQRNQEGMMNSFNNSLYGVSSYPTDILPRIPVSSSFYSAQTAPLSGNLQFPSSATMQDHSILRALLANQGSNLRQNFKTEREMISVSQETAMTTDMNAEISSVVSNLEMGRRPFDDQEAPSTSAGPADLHNLWGY</sequence>
<dbReference type="SUPFAM" id="SSF101941">
    <property type="entry name" value="NAC domain"/>
    <property type="match status" value="1"/>
</dbReference>
<name>A0A2N9ERU1_FAGSY</name>
<evidence type="ECO:0000256" key="2">
    <source>
        <dbReference type="ARBA" id="ARBA00023125"/>
    </source>
</evidence>